<accession>A0A2A2CFL2</accession>
<dbReference type="Pfam" id="PF16931">
    <property type="entry name" value="Phage_holin_8"/>
    <property type="match status" value="1"/>
</dbReference>
<feature type="transmembrane region" description="Helical" evidence="1">
    <location>
        <begin position="74"/>
        <end position="96"/>
    </location>
</feature>
<dbReference type="EMBL" id="MRVZ01000012">
    <property type="protein sequence ID" value="PAU25791.1"/>
    <property type="molecule type" value="Genomic_DNA"/>
</dbReference>
<feature type="transmembrane region" description="Helical" evidence="1">
    <location>
        <begin position="51"/>
        <end position="68"/>
    </location>
</feature>
<keyword evidence="1" id="KW-1133">Transmembrane helix</keyword>
<name>A0A2A2CFL2_ECOLX</name>
<evidence type="ECO:0000256" key="1">
    <source>
        <dbReference type="SAM" id="Phobius"/>
    </source>
</evidence>
<dbReference type="AlphaFoldDB" id="A0A2A2CFL2"/>
<protein>
    <submittedName>
        <fullName evidence="2">Uncharacterized protein</fullName>
    </submittedName>
</protein>
<reference evidence="2 3" key="1">
    <citation type="submission" date="2016-12" db="EMBL/GenBank/DDBJ databases">
        <title>Real-Time Genomic Investigation Underlying the Public Health Response to a Shiga Toxin-Producing Escherichia Coli O26:H11 Outbreak in a Nursery.</title>
        <authorList>
            <person name="Ferdous M."/>
            <person name="Moran-Gilad J."/>
            <person name="Rossen J.W."/>
            <person name="Gdalevich M."/>
        </authorList>
    </citation>
    <scope>NUCLEOTIDE SEQUENCE [LARGE SCALE GENOMIC DNA]</scope>
    <source>
        <strain evidence="2 3">STEC 514-2</strain>
    </source>
</reference>
<keyword evidence="1" id="KW-0812">Transmembrane</keyword>
<proteinExistence type="predicted"/>
<gene>
    <name evidence="2" type="ORF">BTQ06_04715</name>
</gene>
<comment type="caution">
    <text evidence="2">The sequence shown here is derived from an EMBL/GenBank/DDBJ whole genome shotgun (WGS) entry which is preliminary data.</text>
</comment>
<organism evidence="2 3">
    <name type="scientific">Escherichia coli</name>
    <dbReference type="NCBI Taxonomy" id="562"/>
    <lineage>
        <taxon>Bacteria</taxon>
        <taxon>Pseudomonadati</taxon>
        <taxon>Pseudomonadota</taxon>
        <taxon>Gammaproteobacteria</taxon>
        <taxon>Enterobacterales</taxon>
        <taxon>Enterobacteriaceae</taxon>
        <taxon>Escherichia</taxon>
    </lineage>
</organism>
<feature type="transmembrane region" description="Helical" evidence="1">
    <location>
        <begin position="12"/>
        <end position="39"/>
    </location>
</feature>
<evidence type="ECO:0000313" key="2">
    <source>
        <dbReference type="EMBL" id="PAU25791.1"/>
    </source>
</evidence>
<sequence length="111" mass="11912">MHTSASPGNAVASVGLAAMLPGIDLWTLLCACAGALLFVLSAKETVLWERIIYLPVGTLGGYIAAAEIKAHFDMVSLPLAAFFGGLLIIIFGLRIVQFVQSSDLHSWIRRR</sequence>
<dbReference type="Proteomes" id="UP000218543">
    <property type="component" value="Unassembled WGS sequence"/>
</dbReference>
<dbReference type="RefSeq" id="WP_095585995.1">
    <property type="nucleotide sequence ID" value="NZ_MRVZ01000012.1"/>
</dbReference>
<keyword evidence="1" id="KW-0472">Membrane</keyword>
<dbReference type="InterPro" id="IPR032637">
    <property type="entry name" value="Phage_holin-like"/>
</dbReference>
<evidence type="ECO:0000313" key="3">
    <source>
        <dbReference type="Proteomes" id="UP000218543"/>
    </source>
</evidence>